<evidence type="ECO:0000256" key="7">
    <source>
        <dbReference type="SAM" id="Phobius"/>
    </source>
</evidence>
<feature type="non-terminal residue" evidence="8">
    <location>
        <position position="1"/>
    </location>
</feature>
<feature type="transmembrane region" description="Helical" evidence="7">
    <location>
        <begin position="80"/>
        <end position="98"/>
    </location>
</feature>
<proteinExistence type="predicted"/>
<name>A0ABV0SDF9_9TELE</name>
<dbReference type="InterPro" id="IPR042340">
    <property type="entry name" value="FCER1G"/>
</dbReference>
<dbReference type="Proteomes" id="UP001434883">
    <property type="component" value="Unassembled WGS sequence"/>
</dbReference>
<keyword evidence="7" id="KW-1133">Transmembrane helix</keyword>
<keyword evidence="5" id="KW-1015">Disulfide bond</keyword>
<organism evidence="8 9">
    <name type="scientific">Xenoophorus captivus</name>
    <dbReference type="NCBI Taxonomy" id="1517983"/>
    <lineage>
        <taxon>Eukaryota</taxon>
        <taxon>Metazoa</taxon>
        <taxon>Chordata</taxon>
        <taxon>Craniata</taxon>
        <taxon>Vertebrata</taxon>
        <taxon>Euteleostomi</taxon>
        <taxon>Actinopterygii</taxon>
        <taxon>Neopterygii</taxon>
        <taxon>Teleostei</taxon>
        <taxon>Neoteleostei</taxon>
        <taxon>Acanthomorphata</taxon>
        <taxon>Ovalentaria</taxon>
        <taxon>Atherinomorphae</taxon>
        <taxon>Cyprinodontiformes</taxon>
        <taxon>Goodeidae</taxon>
        <taxon>Xenoophorus</taxon>
    </lineage>
</organism>
<evidence type="ECO:0000256" key="5">
    <source>
        <dbReference type="ARBA" id="ARBA00023157"/>
    </source>
</evidence>
<reference evidence="8 9" key="1">
    <citation type="submission" date="2021-06" db="EMBL/GenBank/DDBJ databases">
        <authorList>
            <person name="Palmer J.M."/>
        </authorList>
    </citation>
    <scope>NUCLEOTIDE SEQUENCE [LARGE SCALE GENOMIC DNA]</scope>
    <source>
        <strain evidence="8 9">XC_2019</strain>
        <tissue evidence="8">Muscle</tissue>
    </source>
</reference>
<keyword evidence="6" id="KW-0675">Receptor</keyword>
<keyword evidence="3" id="KW-0597">Phosphoprotein</keyword>
<evidence type="ECO:0000313" key="9">
    <source>
        <dbReference type="Proteomes" id="UP001434883"/>
    </source>
</evidence>
<evidence type="ECO:0000256" key="1">
    <source>
        <dbReference type="ARBA" id="ARBA00004251"/>
    </source>
</evidence>
<keyword evidence="7" id="KW-0472">Membrane</keyword>
<dbReference type="PANTHER" id="PTHR16803:SF0">
    <property type="entry name" value="HIGH AFFINITY IMMUNOGLOBULIN EPSILON RECEPTOR SUBUNIT GAMMA"/>
    <property type="match status" value="1"/>
</dbReference>
<evidence type="ECO:0000256" key="4">
    <source>
        <dbReference type="ARBA" id="ARBA00022859"/>
    </source>
</evidence>
<accession>A0ABV0SDF9</accession>
<keyword evidence="9" id="KW-1185">Reference proteome</keyword>
<keyword evidence="7" id="KW-0812">Transmembrane</keyword>
<comment type="subcellular location">
    <subcellularLocation>
        <location evidence="1">Cell membrane</location>
        <topology evidence="1">Single-pass type I membrane protein</topology>
    </subcellularLocation>
</comment>
<evidence type="ECO:0000256" key="6">
    <source>
        <dbReference type="ARBA" id="ARBA00023170"/>
    </source>
</evidence>
<sequence length="118" mass="13356">LRPQLPLIAARCAIPEPSPERRDREEKKPINKRLLRRNPAVRLEPVTMRAWGGSRLLVAVPLWMCFGRAAAALSEPEICYVLDGILFLYGIILTALYCRLKGLTPHVTDTYETIGMKK</sequence>
<comment type="caution">
    <text evidence="8">The sequence shown here is derived from an EMBL/GenBank/DDBJ whole genome shotgun (WGS) entry which is preliminary data.</text>
</comment>
<keyword evidence="2" id="KW-1003">Cell membrane</keyword>
<protein>
    <submittedName>
        <fullName evidence="8">Uncharacterized protein</fullName>
    </submittedName>
</protein>
<dbReference type="InterPro" id="IPR021663">
    <property type="entry name" value="CD3_zeta/IgE_Fc_rcpt_gamma"/>
</dbReference>
<evidence type="ECO:0000256" key="2">
    <source>
        <dbReference type="ARBA" id="ARBA00022475"/>
    </source>
</evidence>
<feature type="transmembrane region" description="Helical" evidence="7">
    <location>
        <begin position="56"/>
        <end position="74"/>
    </location>
</feature>
<gene>
    <name evidence="8" type="ORF">XENOCAPTIV_012625</name>
</gene>
<evidence type="ECO:0000313" key="8">
    <source>
        <dbReference type="EMBL" id="MEQ2217507.1"/>
    </source>
</evidence>
<dbReference type="Pfam" id="PF11628">
    <property type="entry name" value="TCR_zetazeta"/>
    <property type="match status" value="1"/>
</dbReference>
<dbReference type="EMBL" id="JAHRIN010075885">
    <property type="protein sequence ID" value="MEQ2217507.1"/>
    <property type="molecule type" value="Genomic_DNA"/>
</dbReference>
<keyword evidence="4" id="KW-0391">Immunity</keyword>
<evidence type="ECO:0000256" key="3">
    <source>
        <dbReference type="ARBA" id="ARBA00022553"/>
    </source>
</evidence>
<dbReference type="PANTHER" id="PTHR16803">
    <property type="entry name" value="HIGH AFFINITY IMMUNOGLOBULIN EPSILON RECEPTOR GAMMA-SUBUNIT"/>
    <property type="match status" value="1"/>
</dbReference>